<feature type="compositionally biased region" description="Basic and acidic residues" evidence="1">
    <location>
        <begin position="19"/>
        <end position="28"/>
    </location>
</feature>
<dbReference type="KEGG" id="crq:GCK72_002762"/>
<proteinExistence type="predicted"/>
<feature type="compositionally biased region" description="Low complexity" evidence="1">
    <location>
        <begin position="100"/>
        <end position="122"/>
    </location>
</feature>
<organism evidence="2 3">
    <name type="scientific">Caenorhabditis remanei</name>
    <name type="common">Caenorhabditis vulgaris</name>
    <dbReference type="NCBI Taxonomy" id="31234"/>
    <lineage>
        <taxon>Eukaryota</taxon>
        <taxon>Metazoa</taxon>
        <taxon>Ecdysozoa</taxon>
        <taxon>Nematoda</taxon>
        <taxon>Chromadorea</taxon>
        <taxon>Rhabditida</taxon>
        <taxon>Rhabditina</taxon>
        <taxon>Rhabditomorpha</taxon>
        <taxon>Rhabditoidea</taxon>
        <taxon>Rhabditidae</taxon>
        <taxon>Peloderinae</taxon>
        <taxon>Caenorhabditis</taxon>
    </lineage>
</organism>
<dbReference type="AlphaFoldDB" id="A0A6A5HSP3"/>
<accession>A0A6A5HSP3</accession>
<feature type="region of interest" description="Disordered" evidence="1">
    <location>
        <begin position="327"/>
        <end position="417"/>
    </location>
</feature>
<dbReference type="RefSeq" id="XP_053592231.1">
    <property type="nucleotide sequence ID" value="XM_053723586.1"/>
</dbReference>
<gene>
    <name evidence="2" type="ORF">GCK72_002762</name>
</gene>
<dbReference type="CTD" id="9797830"/>
<dbReference type="EMBL" id="WUAV01000001">
    <property type="protein sequence ID" value="KAF1770938.1"/>
    <property type="molecule type" value="Genomic_DNA"/>
</dbReference>
<evidence type="ECO:0000313" key="2">
    <source>
        <dbReference type="EMBL" id="KAF1770938.1"/>
    </source>
</evidence>
<comment type="caution">
    <text evidence="2">The sequence shown here is derived from an EMBL/GenBank/DDBJ whole genome shotgun (WGS) entry which is preliminary data.</text>
</comment>
<feature type="region of interest" description="Disordered" evidence="1">
    <location>
        <begin position="1"/>
        <end position="122"/>
    </location>
</feature>
<feature type="compositionally biased region" description="Basic and acidic residues" evidence="1">
    <location>
        <begin position="373"/>
        <end position="402"/>
    </location>
</feature>
<feature type="compositionally biased region" description="Basic residues" evidence="1">
    <location>
        <begin position="78"/>
        <end position="96"/>
    </location>
</feature>
<dbReference type="GeneID" id="9797830"/>
<sequence>MPLSTGSIDSGFFGCTTDDSSKKGEDLLKMAPLSMTDEEETLSTSSSGFSQNSAPVGDSSSSSGPPSIYFSMSSGLSPRKHRTRVRRSNRKLKRPPRQISPRSDSPPSHSDSPSAGTSSCCLSVAGSSSSSVSSPTTSVRTSIDELALRLYFYFKSLLLAINRQKSICENIAYLVKDFDARWGNSGVRKKPCDPKGCLAPIYSSDRNGKLVHPAKFPLCWAVPQPAIFYQLMAIDVLEYIKFLEGVSPQVKTKQHPSGPPIHNEREASLSMEALKALQYQQQQHWQQQLARGAVFPFHPLVAINFENQMRSMKNRDQMYQHHVSLQKLPSSDGGESPAGKRDSSFDSQSSSEADPDALPSIMSKLDDDVSGADLDKTPSTEKKDNSRRSRKSDTKKQNEGDKSPAGWFQGQKCYGMG</sequence>
<evidence type="ECO:0000313" key="3">
    <source>
        <dbReference type="Proteomes" id="UP000483820"/>
    </source>
</evidence>
<feature type="compositionally biased region" description="Low complexity" evidence="1">
    <location>
        <begin position="42"/>
        <end position="74"/>
    </location>
</feature>
<name>A0A6A5HSP3_CAERE</name>
<reference evidence="2 3" key="1">
    <citation type="submission" date="2019-12" db="EMBL/GenBank/DDBJ databases">
        <title>Chromosome-level assembly of the Caenorhabditis remanei genome.</title>
        <authorList>
            <person name="Teterina A.A."/>
            <person name="Willis J.H."/>
            <person name="Phillips P.C."/>
        </authorList>
    </citation>
    <scope>NUCLEOTIDE SEQUENCE [LARGE SCALE GENOMIC DNA]</scope>
    <source>
        <strain evidence="2 3">PX506</strain>
        <tissue evidence="2">Whole organism</tissue>
    </source>
</reference>
<protein>
    <submittedName>
        <fullName evidence="2">Uncharacterized protein</fullName>
    </submittedName>
</protein>
<evidence type="ECO:0000256" key="1">
    <source>
        <dbReference type="SAM" id="MobiDB-lite"/>
    </source>
</evidence>
<dbReference type="Proteomes" id="UP000483820">
    <property type="component" value="Chromosome I"/>
</dbReference>